<dbReference type="PROSITE" id="PS50994">
    <property type="entry name" value="INTEGRASE"/>
    <property type="match status" value="1"/>
</dbReference>
<evidence type="ECO:0000256" key="3">
    <source>
        <dbReference type="ARBA" id="ARBA00022750"/>
    </source>
</evidence>
<dbReference type="GO" id="GO:0006508">
    <property type="term" value="P:proteolysis"/>
    <property type="evidence" value="ECO:0007669"/>
    <property type="project" value="UniProtKB-KW"/>
</dbReference>
<dbReference type="InterPro" id="IPR054722">
    <property type="entry name" value="PolX-like_BBD"/>
</dbReference>
<dbReference type="GO" id="GO:0015074">
    <property type="term" value="P:DNA integration"/>
    <property type="evidence" value="ECO:0007669"/>
    <property type="project" value="InterPro"/>
</dbReference>
<keyword evidence="8" id="KW-1185">Reference proteome</keyword>
<dbReference type="Gene3D" id="3.30.420.10">
    <property type="entry name" value="Ribonuclease H-like superfamily/Ribonuclease H"/>
    <property type="match status" value="1"/>
</dbReference>
<dbReference type="CDD" id="cd09272">
    <property type="entry name" value="RNase_HI_RT_Ty1"/>
    <property type="match status" value="1"/>
</dbReference>
<feature type="compositionally biased region" description="Low complexity" evidence="5">
    <location>
        <begin position="621"/>
        <end position="631"/>
    </location>
</feature>
<dbReference type="Pfam" id="PF22936">
    <property type="entry name" value="Pol_BBD"/>
    <property type="match status" value="1"/>
</dbReference>
<protein>
    <recommendedName>
        <fullName evidence="6">Integrase catalytic domain-containing protein</fullName>
    </recommendedName>
</protein>
<dbReference type="GO" id="GO:0003676">
    <property type="term" value="F:nucleic acid binding"/>
    <property type="evidence" value="ECO:0007669"/>
    <property type="project" value="InterPro"/>
</dbReference>
<evidence type="ECO:0000313" key="7">
    <source>
        <dbReference type="EnsemblPlants" id="cds.evm.model.01.2568"/>
    </source>
</evidence>
<accession>A0A803NLP6</accession>
<keyword evidence="1" id="KW-0645">Protease</keyword>
<dbReference type="SUPFAM" id="SSF56672">
    <property type="entry name" value="DNA/RNA polymerases"/>
    <property type="match status" value="1"/>
</dbReference>
<evidence type="ECO:0000256" key="5">
    <source>
        <dbReference type="SAM" id="MobiDB-lite"/>
    </source>
</evidence>
<dbReference type="InterPro" id="IPR036397">
    <property type="entry name" value="RNaseH_sf"/>
</dbReference>
<sequence>MVSEPFPPLMANMATVGNGGSNHQQGTQSAASRTQNHQEDGTVYFNHTVSIKLNDHNYLLWKQQILAAIRGNRLLWFIQDTDPPLSSSLMQILEFRTKLQKLKKGNSNLNDYLLKVKQHVDLLASVGEVLSDCDHIAAIFKGLPTLLLASESRIEKEDQESESSVHMAFTDQDPTMEAFFANTYRNGRYPTQTRDSGATTHCTPNGQNLMTPANCEGPDQLYVGNGTGLLVSQMGNSFILLDTCSKPLALNHSLHVPEITKNLLSVSKFEADNNVYFVFYPDFYFVKDQLVHYDLWGPSFTTSHNDYKYYIHFIDAYSRFTWLYLLKTKSDAIKAFHIFKTEVELQLGTKIKVFQSDWGGEYRSFTQSLQEAGIIHRKPCPTTHEQNGIAERKHRHIVENGLTLLAQANLPLKYWDEAFRTAIYLYNRLPTPVLSLKSPIEVLFNITPDYSSLKVFGCTCFPNIRPYNKHKLEYRSSPCTFIGYSLNHKGYKCLDPSGRLYISRDVIFDESTFPHQHLNSTTSQSHKQESGISSKIPISQCRYNVDLLFPTNATTDPPSFSITSASGDNVSVERDGDQNFQGTSTIAISRNLVPTMHAASPEPDSHSQSSAAIAPTPDTQSAPAPVPTAAASNNAPTAIIAHINSHSMQTRAKSGIKKPKVYLTTQVPTTLKQALQNLQWNNAMAEEILALKKNRTYTLIRHTPLSMTVILIYVDDIIITGSDPKLISYYTVALNAKFSLKDLGDLHYFLGIEVTSSSTGLHLSQAKYIKDLLHKADMDAAKPSNTPTVSNLKLSAYGSPPVDNPQQYRSVVRALQYLVITQPEISFSVNKILELTAFCDADWATDPDDRRLTSGFAIFFGSNPIALQCKKQNTVSRSSTEAEFRSLAQTVTELTWLHSLFIELHIQLPQPPVV</sequence>
<dbReference type="Pfam" id="PF07727">
    <property type="entry name" value="RVT_2"/>
    <property type="match status" value="1"/>
</dbReference>
<name>A0A803NLP6_CANSA</name>
<dbReference type="AlphaFoldDB" id="A0A803NLP6"/>
<dbReference type="Gramene" id="evm.model.01.2568">
    <property type="protein sequence ID" value="cds.evm.model.01.2568"/>
    <property type="gene ID" value="evm.TU.01.2568"/>
</dbReference>
<dbReference type="Proteomes" id="UP000596661">
    <property type="component" value="Chromosome 1"/>
</dbReference>
<feature type="region of interest" description="Disordered" evidence="5">
    <location>
        <begin position="1"/>
        <end position="36"/>
    </location>
</feature>
<feature type="region of interest" description="Disordered" evidence="5">
    <location>
        <begin position="559"/>
        <end position="580"/>
    </location>
</feature>
<feature type="compositionally biased region" description="Polar residues" evidence="5">
    <location>
        <begin position="21"/>
        <end position="35"/>
    </location>
</feature>
<feature type="domain" description="Integrase catalytic" evidence="6">
    <location>
        <begin position="277"/>
        <end position="447"/>
    </location>
</feature>
<dbReference type="InterPro" id="IPR001584">
    <property type="entry name" value="Integrase_cat-core"/>
</dbReference>
<dbReference type="PANTHER" id="PTHR42648:SF26">
    <property type="entry name" value="INTEGRASE CATALYTIC DOMAIN-CONTAINING PROTEIN"/>
    <property type="match status" value="1"/>
</dbReference>
<organism evidence="7 8">
    <name type="scientific">Cannabis sativa</name>
    <name type="common">Hemp</name>
    <name type="synonym">Marijuana</name>
    <dbReference type="NCBI Taxonomy" id="3483"/>
    <lineage>
        <taxon>Eukaryota</taxon>
        <taxon>Viridiplantae</taxon>
        <taxon>Streptophyta</taxon>
        <taxon>Embryophyta</taxon>
        <taxon>Tracheophyta</taxon>
        <taxon>Spermatophyta</taxon>
        <taxon>Magnoliopsida</taxon>
        <taxon>eudicotyledons</taxon>
        <taxon>Gunneridae</taxon>
        <taxon>Pentapetalae</taxon>
        <taxon>rosids</taxon>
        <taxon>fabids</taxon>
        <taxon>Rosales</taxon>
        <taxon>Cannabaceae</taxon>
        <taxon>Cannabis</taxon>
    </lineage>
</organism>
<keyword evidence="3" id="KW-0064">Aspartyl protease</keyword>
<evidence type="ECO:0000313" key="8">
    <source>
        <dbReference type="Proteomes" id="UP000596661"/>
    </source>
</evidence>
<dbReference type="InterPro" id="IPR039537">
    <property type="entry name" value="Retrotran_Ty1/copia-like"/>
</dbReference>
<reference evidence="7" key="1">
    <citation type="submission" date="2018-11" db="EMBL/GenBank/DDBJ databases">
        <authorList>
            <person name="Grassa J C."/>
        </authorList>
    </citation>
    <scope>NUCLEOTIDE SEQUENCE [LARGE SCALE GENOMIC DNA]</scope>
</reference>
<reference evidence="7" key="2">
    <citation type="submission" date="2021-03" db="UniProtKB">
        <authorList>
            <consortium name="EnsemblPlants"/>
        </authorList>
    </citation>
    <scope>IDENTIFICATION</scope>
</reference>
<dbReference type="Pfam" id="PF25597">
    <property type="entry name" value="SH3_retrovirus"/>
    <property type="match status" value="1"/>
</dbReference>
<dbReference type="EMBL" id="UZAU01000073">
    <property type="status" value="NOT_ANNOTATED_CDS"/>
    <property type="molecule type" value="Genomic_DNA"/>
</dbReference>
<dbReference type="SUPFAM" id="SSF53098">
    <property type="entry name" value="Ribonuclease H-like"/>
    <property type="match status" value="1"/>
</dbReference>
<feature type="region of interest" description="Disordered" evidence="5">
    <location>
        <begin position="596"/>
        <end position="631"/>
    </location>
</feature>
<dbReference type="InterPro" id="IPR012337">
    <property type="entry name" value="RNaseH-like_sf"/>
</dbReference>
<dbReference type="EnsemblPlants" id="evm.model.01.2568">
    <property type="protein sequence ID" value="cds.evm.model.01.2568"/>
    <property type="gene ID" value="evm.TU.01.2568"/>
</dbReference>
<feature type="compositionally biased region" description="Polar residues" evidence="5">
    <location>
        <begin position="559"/>
        <end position="569"/>
    </location>
</feature>
<evidence type="ECO:0000256" key="2">
    <source>
        <dbReference type="ARBA" id="ARBA00022723"/>
    </source>
</evidence>
<proteinExistence type="predicted"/>
<dbReference type="GO" id="GO:0046872">
    <property type="term" value="F:metal ion binding"/>
    <property type="evidence" value="ECO:0007669"/>
    <property type="project" value="UniProtKB-KW"/>
</dbReference>
<dbReference type="InterPro" id="IPR043502">
    <property type="entry name" value="DNA/RNA_pol_sf"/>
</dbReference>
<evidence type="ECO:0000259" key="6">
    <source>
        <dbReference type="PROSITE" id="PS50994"/>
    </source>
</evidence>
<evidence type="ECO:0000256" key="4">
    <source>
        <dbReference type="ARBA" id="ARBA00022801"/>
    </source>
</evidence>
<dbReference type="GO" id="GO:0004190">
    <property type="term" value="F:aspartic-type endopeptidase activity"/>
    <property type="evidence" value="ECO:0007669"/>
    <property type="project" value="UniProtKB-KW"/>
</dbReference>
<keyword evidence="2" id="KW-0479">Metal-binding</keyword>
<dbReference type="InterPro" id="IPR057670">
    <property type="entry name" value="SH3_retrovirus"/>
</dbReference>
<evidence type="ECO:0000256" key="1">
    <source>
        <dbReference type="ARBA" id="ARBA00022670"/>
    </source>
</evidence>
<keyword evidence="4" id="KW-0378">Hydrolase</keyword>
<dbReference type="OMA" id="PANCEGP"/>
<dbReference type="InterPro" id="IPR013103">
    <property type="entry name" value="RVT_2"/>
</dbReference>
<dbReference type="PANTHER" id="PTHR42648">
    <property type="entry name" value="TRANSPOSASE, PUTATIVE-RELATED"/>
    <property type="match status" value="1"/>
</dbReference>